<evidence type="ECO:0000256" key="7">
    <source>
        <dbReference type="SAM" id="Phobius"/>
    </source>
</evidence>
<evidence type="ECO:0000256" key="1">
    <source>
        <dbReference type="ARBA" id="ARBA00004141"/>
    </source>
</evidence>
<dbReference type="EMBL" id="FIZY01000003">
    <property type="protein sequence ID" value="CZF78457.1"/>
    <property type="molecule type" value="Genomic_DNA"/>
</dbReference>
<feature type="transmembrane region" description="Helical" evidence="7">
    <location>
        <begin position="79"/>
        <end position="101"/>
    </location>
</feature>
<feature type="transmembrane region" description="Helical" evidence="7">
    <location>
        <begin position="145"/>
        <end position="163"/>
    </location>
</feature>
<dbReference type="InterPro" id="IPR003362">
    <property type="entry name" value="Bact_transf"/>
</dbReference>
<comment type="subcellular location">
    <subcellularLocation>
        <location evidence="1">Membrane</location>
        <topology evidence="1">Multi-pass membrane protein</topology>
    </subcellularLocation>
</comment>
<feature type="domain" description="Bacterial sugar transferase" evidence="8">
    <location>
        <begin position="311"/>
        <end position="493"/>
    </location>
</feature>
<dbReference type="Pfam" id="PF02397">
    <property type="entry name" value="Bac_transf"/>
    <property type="match status" value="1"/>
</dbReference>
<gene>
    <name evidence="9" type="primary">wcaJ_2</name>
    <name evidence="9" type="ORF">GMA8713_00583</name>
</gene>
<reference evidence="10" key="1">
    <citation type="submission" date="2016-02" db="EMBL/GenBank/DDBJ databases">
        <authorList>
            <person name="Rodrigo-Torres Lidia"/>
            <person name="Arahal R.David."/>
        </authorList>
    </citation>
    <scope>NUCLEOTIDE SEQUENCE [LARGE SCALE GENOMIC DNA]</scope>
    <source>
        <strain evidence="10">CECT 8713</strain>
    </source>
</reference>
<evidence type="ECO:0000256" key="3">
    <source>
        <dbReference type="ARBA" id="ARBA00022679"/>
    </source>
</evidence>
<evidence type="ECO:0000259" key="8">
    <source>
        <dbReference type="Pfam" id="PF02397"/>
    </source>
</evidence>
<dbReference type="InterPro" id="IPR036291">
    <property type="entry name" value="NAD(P)-bd_dom_sf"/>
</dbReference>
<keyword evidence="5 7" id="KW-1133">Transmembrane helix</keyword>
<dbReference type="InterPro" id="IPR017475">
    <property type="entry name" value="EPS_sugar_tfrase"/>
</dbReference>
<keyword evidence="4 7" id="KW-0812">Transmembrane</keyword>
<evidence type="ECO:0000313" key="9">
    <source>
        <dbReference type="EMBL" id="CZF78457.1"/>
    </source>
</evidence>
<feature type="transmembrane region" description="Helical" evidence="7">
    <location>
        <begin position="51"/>
        <end position="73"/>
    </location>
</feature>
<dbReference type="SUPFAM" id="SSF51735">
    <property type="entry name" value="NAD(P)-binding Rossmann-fold domains"/>
    <property type="match status" value="1"/>
</dbReference>
<dbReference type="AlphaFoldDB" id="A0A128EV40"/>
<keyword evidence="3 9" id="KW-0808">Transferase</keyword>
<keyword evidence="10" id="KW-1185">Reference proteome</keyword>
<dbReference type="PANTHER" id="PTHR30576:SF21">
    <property type="entry name" value="UDP-GLUCOSE:UNDECAPRENYL-PHOSPHATE GLUCOSE-1-PHOSPHATE TRANSFERASE"/>
    <property type="match status" value="1"/>
</dbReference>
<evidence type="ECO:0000256" key="2">
    <source>
        <dbReference type="ARBA" id="ARBA00006464"/>
    </source>
</evidence>
<comment type="similarity">
    <text evidence="2">Belongs to the bacterial sugar transferase family.</text>
</comment>
<evidence type="ECO:0000256" key="6">
    <source>
        <dbReference type="ARBA" id="ARBA00023136"/>
    </source>
</evidence>
<organism evidence="9 10">
    <name type="scientific">Grimontia marina</name>
    <dbReference type="NCBI Taxonomy" id="646534"/>
    <lineage>
        <taxon>Bacteria</taxon>
        <taxon>Pseudomonadati</taxon>
        <taxon>Pseudomonadota</taxon>
        <taxon>Gammaproteobacteria</taxon>
        <taxon>Vibrionales</taxon>
        <taxon>Vibrionaceae</taxon>
        <taxon>Grimontia</taxon>
    </lineage>
</organism>
<protein>
    <submittedName>
        <fullName evidence="9">UDP-glucose:undecaprenyl-phosphate glucose-1-phosphate transferase</fullName>
        <ecNumber evidence="9">2.7.8.31</ecNumber>
    </submittedName>
</protein>
<proteinExistence type="inferred from homology"/>
<dbReference type="Proteomes" id="UP000073601">
    <property type="component" value="Unassembled WGS sequence"/>
</dbReference>
<accession>A0A128EV40</accession>
<sequence>MIFIQMQVLDKWLVSLQGKCNRQFLGWCFSQQKVKRMESRKIRTHGAEFAILYRLCDLAVISGTLAIVSQIYLGSVSEAWLHLAALVCIFYLLFAESSHLYRSWRISNFQGQMVATLLPWCGACFLLVAYFFFSKSGIEFSRVVMTLWFTGTAVGLVLWRFIVRAALSRLSSHGFNIRNAVIIGTTTNGIELANEFIKNQTLGVKLLGFYEDRNSDRIEGTLPAPMLGKVSDALELARLGKLQHVYIAMPMHAKDRIARYLNQFADTTTTTYLVPDFFTYNLLHSRWQTIGHVHTLSVHDTPFSGIAAWAKRLEDIVLSIMILLLISPVLLVVAIGVKLSSSGPVIFKQHRYGLDGSKINVWKFRSMSVMDNGDDIKQAIKDDPRVTPFGVFIRRTSLDELPQFFNVLQGRMSIVGPRPHAVAHNEQYRAIVDRYMLRHKVKPGITGWAQINGYRGETDTLDKMEKRIQFDLEYIQNWSLWMDIKIVVATVFKGFVSKTAY</sequence>
<name>A0A128EV40_9GAMM</name>
<keyword evidence="6 7" id="KW-0472">Membrane</keyword>
<evidence type="ECO:0000256" key="5">
    <source>
        <dbReference type="ARBA" id="ARBA00022989"/>
    </source>
</evidence>
<dbReference type="InterPro" id="IPR017473">
    <property type="entry name" value="Undecaprenyl-P_gluc_Ptfrase"/>
</dbReference>
<feature type="transmembrane region" description="Helical" evidence="7">
    <location>
        <begin position="113"/>
        <end position="133"/>
    </location>
</feature>
<evidence type="ECO:0000256" key="4">
    <source>
        <dbReference type="ARBA" id="ARBA00022692"/>
    </source>
</evidence>
<dbReference type="PANTHER" id="PTHR30576">
    <property type="entry name" value="COLANIC BIOSYNTHESIS UDP-GLUCOSE LIPID CARRIER TRANSFERASE"/>
    <property type="match status" value="1"/>
</dbReference>
<dbReference type="GO" id="GO:0089702">
    <property type="term" value="F:undecaprenyl-phosphate glucose phosphotransferase activity"/>
    <property type="evidence" value="ECO:0007669"/>
    <property type="project" value="UniProtKB-EC"/>
</dbReference>
<evidence type="ECO:0000313" key="10">
    <source>
        <dbReference type="Proteomes" id="UP000073601"/>
    </source>
</evidence>
<dbReference type="NCBIfam" id="TIGR03023">
    <property type="entry name" value="WcaJ_sugtrans"/>
    <property type="match status" value="1"/>
</dbReference>
<dbReference type="Pfam" id="PF13727">
    <property type="entry name" value="CoA_binding_3"/>
    <property type="match status" value="1"/>
</dbReference>
<dbReference type="GO" id="GO:0016020">
    <property type="term" value="C:membrane"/>
    <property type="evidence" value="ECO:0007669"/>
    <property type="project" value="UniProtKB-SubCell"/>
</dbReference>
<dbReference type="NCBIfam" id="TIGR03025">
    <property type="entry name" value="EPS_sugtrans"/>
    <property type="match status" value="1"/>
</dbReference>
<dbReference type="GO" id="GO:0009242">
    <property type="term" value="P:colanic acid biosynthetic process"/>
    <property type="evidence" value="ECO:0007669"/>
    <property type="project" value="TreeGrafter"/>
</dbReference>
<feature type="transmembrane region" description="Helical" evidence="7">
    <location>
        <begin position="316"/>
        <end position="337"/>
    </location>
</feature>
<dbReference type="EC" id="2.7.8.31" evidence="9"/>
<dbReference type="Gene3D" id="3.40.50.720">
    <property type="entry name" value="NAD(P)-binding Rossmann-like Domain"/>
    <property type="match status" value="1"/>
</dbReference>